<sequence>MYVAHDDELVIVSRLPLEVIGGQGHEFGWGSVVEVTPAEQSDGRGPLSGVLYSLAIVFGLMGALLLFADVFVGSFLLLVAAAAAGGALLYGMRQRPGLISAPHLASDRDQHHLIVDEQDRQVFSDAIDLCQRTTETWPQLGALVDVPIAERQLAQALFDLAGALERRQELRELHGELAEHDGAFELAPRMARATEALAELEDEVTRRLATLNAVAVAGEELIRDQRIDELGREADETLARLTSAPPAIAPDAGSELAERTEAVLRAYRELT</sequence>
<evidence type="ECO:0000256" key="1">
    <source>
        <dbReference type="SAM" id="Phobius"/>
    </source>
</evidence>
<dbReference type="Proteomes" id="UP000637628">
    <property type="component" value="Unassembled WGS sequence"/>
</dbReference>
<protein>
    <submittedName>
        <fullName evidence="2">Uncharacterized protein</fullName>
    </submittedName>
</protein>
<accession>A0ABQ3YVT1</accession>
<comment type="caution">
    <text evidence="2">The sequence shown here is derived from an EMBL/GenBank/DDBJ whole genome shotgun (WGS) entry which is preliminary data.</text>
</comment>
<evidence type="ECO:0000313" key="2">
    <source>
        <dbReference type="EMBL" id="GIE01645.1"/>
    </source>
</evidence>
<dbReference type="EMBL" id="BOML01000023">
    <property type="protein sequence ID" value="GIE01645.1"/>
    <property type="molecule type" value="Genomic_DNA"/>
</dbReference>
<keyword evidence="1" id="KW-1133">Transmembrane helix</keyword>
<keyword evidence="1" id="KW-0472">Membrane</keyword>
<proteinExistence type="predicted"/>
<reference evidence="2 3" key="1">
    <citation type="submission" date="2021-01" db="EMBL/GenBank/DDBJ databases">
        <title>Whole genome shotgun sequence of Actinoplanes durhamensis NBRC 14914.</title>
        <authorList>
            <person name="Komaki H."/>
            <person name="Tamura T."/>
        </authorList>
    </citation>
    <scope>NUCLEOTIDE SEQUENCE [LARGE SCALE GENOMIC DNA]</scope>
    <source>
        <strain evidence="2 3">NBRC 14914</strain>
    </source>
</reference>
<keyword evidence="1" id="KW-0812">Transmembrane</keyword>
<feature type="transmembrane region" description="Helical" evidence="1">
    <location>
        <begin position="50"/>
        <end position="68"/>
    </location>
</feature>
<name>A0ABQ3YVT1_9ACTN</name>
<gene>
    <name evidence="2" type="ORF">Adu01nite_29950</name>
</gene>
<feature type="transmembrane region" description="Helical" evidence="1">
    <location>
        <begin position="74"/>
        <end position="92"/>
    </location>
</feature>
<organism evidence="2 3">
    <name type="scientific">Paractinoplanes durhamensis</name>
    <dbReference type="NCBI Taxonomy" id="113563"/>
    <lineage>
        <taxon>Bacteria</taxon>
        <taxon>Bacillati</taxon>
        <taxon>Actinomycetota</taxon>
        <taxon>Actinomycetes</taxon>
        <taxon>Micromonosporales</taxon>
        <taxon>Micromonosporaceae</taxon>
        <taxon>Paractinoplanes</taxon>
    </lineage>
</organism>
<evidence type="ECO:0000313" key="3">
    <source>
        <dbReference type="Proteomes" id="UP000637628"/>
    </source>
</evidence>
<keyword evidence="3" id="KW-1185">Reference proteome</keyword>